<protein>
    <recommendedName>
        <fullName evidence="6">Cytochrome c domain-containing protein</fullName>
    </recommendedName>
</protein>
<keyword evidence="1 3" id="KW-0479">Metal-binding</keyword>
<dbReference type="PANTHER" id="PTHR45588">
    <property type="entry name" value="TPR DOMAIN-CONTAINING PROTEIN"/>
    <property type="match status" value="1"/>
</dbReference>
<evidence type="ECO:0000256" key="2">
    <source>
        <dbReference type="ARBA" id="ARBA00023004"/>
    </source>
</evidence>
<sequence length="247" mass="26374">MRHHRILPALASAGLVSLLGFIPSQAGPGQQRPAFDPLFAGGASCTPARPGRPVLLASLLQARQAPLQQSYPTETRPFRPGQALPAAGDNAPPPLYKDLGKLHMPVTTSSPQAQAYFDQGLRLTFAFNHAEAQRAFRAAARIDPDCAMCHWGEALALGPNINAPMFPDAAAPAHAAAQKALQLSSRARPREQALIRAVAQRYADTAVEDRAHLDKAYADAMAEAARAYPADDTIQVLYAESLMDLAP</sequence>
<evidence type="ECO:0000256" key="4">
    <source>
        <dbReference type="SAM" id="MobiDB-lite"/>
    </source>
</evidence>
<dbReference type="PROSITE" id="PS51007">
    <property type="entry name" value="CYTC"/>
    <property type="match status" value="1"/>
</dbReference>
<keyword evidence="5" id="KW-0732">Signal</keyword>
<evidence type="ECO:0000256" key="3">
    <source>
        <dbReference type="PROSITE-ProRule" id="PRU00433"/>
    </source>
</evidence>
<dbReference type="InterPro" id="IPR009056">
    <property type="entry name" value="Cyt_c-like_dom"/>
</dbReference>
<evidence type="ECO:0000313" key="8">
    <source>
        <dbReference type="Proteomes" id="UP001596086"/>
    </source>
</evidence>
<accession>A0ABW0S5N8</accession>
<evidence type="ECO:0000256" key="5">
    <source>
        <dbReference type="SAM" id="SignalP"/>
    </source>
</evidence>
<feature type="region of interest" description="Disordered" evidence="4">
    <location>
        <begin position="70"/>
        <end position="89"/>
    </location>
</feature>
<proteinExistence type="predicted"/>
<feature type="signal peptide" evidence="5">
    <location>
        <begin position="1"/>
        <end position="26"/>
    </location>
</feature>
<organism evidence="7 8">
    <name type="scientific">Massilia aerilata</name>
    <dbReference type="NCBI Taxonomy" id="453817"/>
    <lineage>
        <taxon>Bacteria</taxon>
        <taxon>Pseudomonadati</taxon>
        <taxon>Pseudomonadota</taxon>
        <taxon>Betaproteobacteria</taxon>
        <taxon>Burkholderiales</taxon>
        <taxon>Oxalobacteraceae</taxon>
        <taxon>Telluria group</taxon>
        <taxon>Massilia</taxon>
    </lineage>
</organism>
<evidence type="ECO:0000259" key="6">
    <source>
        <dbReference type="PROSITE" id="PS51007"/>
    </source>
</evidence>
<dbReference type="RefSeq" id="WP_379777616.1">
    <property type="nucleotide sequence ID" value="NZ_JBHSMZ010000026.1"/>
</dbReference>
<feature type="chain" id="PRO_5046635452" description="Cytochrome c domain-containing protein" evidence="5">
    <location>
        <begin position="27"/>
        <end position="247"/>
    </location>
</feature>
<keyword evidence="3" id="KW-0349">Heme</keyword>
<keyword evidence="8" id="KW-1185">Reference proteome</keyword>
<gene>
    <name evidence="7" type="ORF">ACFPO9_27600</name>
</gene>
<dbReference type="PANTHER" id="PTHR45588:SF1">
    <property type="entry name" value="WW DOMAIN-CONTAINING PROTEIN"/>
    <property type="match status" value="1"/>
</dbReference>
<dbReference type="Proteomes" id="UP001596086">
    <property type="component" value="Unassembled WGS sequence"/>
</dbReference>
<name>A0ABW0S5N8_9BURK</name>
<feature type="domain" description="Cytochrome c" evidence="6">
    <location>
        <begin position="127"/>
        <end position="218"/>
    </location>
</feature>
<evidence type="ECO:0000256" key="1">
    <source>
        <dbReference type="ARBA" id="ARBA00022723"/>
    </source>
</evidence>
<keyword evidence="2 3" id="KW-0408">Iron</keyword>
<dbReference type="EMBL" id="JBHSMZ010000026">
    <property type="protein sequence ID" value="MFC5552298.1"/>
    <property type="molecule type" value="Genomic_DNA"/>
</dbReference>
<reference evidence="8" key="1">
    <citation type="journal article" date="2019" name="Int. J. Syst. Evol. Microbiol.">
        <title>The Global Catalogue of Microorganisms (GCM) 10K type strain sequencing project: providing services to taxonomists for standard genome sequencing and annotation.</title>
        <authorList>
            <consortium name="The Broad Institute Genomics Platform"/>
            <consortium name="The Broad Institute Genome Sequencing Center for Infectious Disease"/>
            <person name="Wu L."/>
            <person name="Ma J."/>
        </authorList>
    </citation>
    <scope>NUCLEOTIDE SEQUENCE [LARGE SCALE GENOMIC DNA]</scope>
    <source>
        <strain evidence="8">CGMCC 4.5798</strain>
    </source>
</reference>
<comment type="caution">
    <text evidence="7">The sequence shown here is derived from an EMBL/GenBank/DDBJ whole genome shotgun (WGS) entry which is preliminary data.</text>
</comment>
<evidence type="ECO:0000313" key="7">
    <source>
        <dbReference type="EMBL" id="MFC5552298.1"/>
    </source>
</evidence>